<dbReference type="GO" id="GO:0004364">
    <property type="term" value="F:glutathione transferase activity"/>
    <property type="evidence" value="ECO:0007669"/>
    <property type="project" value="TreeGrafter"/>
</dbReference>
<evidence type="ECO:0000313" key="5">
    <source>
        <dbReference type="Proteomes" id="UP000280434"/>
    </source>
</evidence>
<dbReference type="InterPro" id="IPR036249">
    <property type="entry name" value="Thioredoxin-like_sf"/>
</dbReference>
<dbReference type="RefSeq" id="WP_121279779.1">
    <property type="nucleotide sequence ID" value="NZ_RBZV01000008.1"/>
</dbReference>
<gene>
    <name evidence="4" type="primary">maiA</name>
    <name evidence="4" type="ORF">D7S89_18865</name>
</gene>
<dbReference type="GO" id="GO:0005737">
    <property type="term" value="C:cytoplasm"/>
    <property type="evidence" value="ECO:0007669"/>
    <property type="project" value="InterPro"/>
</dbReference>
<evidence type="ECO:0000259" key="2">
    <source>
        <dbReference type="PROSITE" id="PS50404"/>
    </source>
</evidence>
<evidence type="ECO:0000313" key="4">
    <source>
        <dbReference type="EMBL" id="RKP46032.1"/>
    </source>
</evidence>
<dbReference type="PROSITE" id="PS50405">
    <property type="entry name" value="GST_CTER"/>
    <property type="match status" value="1"/>
</dbReference>
<protein>
    <submittedName>
        <fullName evidence="4">Maleylacetoacetate isomerase</fullName>
        <ecNumber evidence="4">5.2.1.2</ecNumber>
    </submittedName>
</protein>
<dbReference type="SFLD" id="SFLDS00019">
    <property type="entry name" value="Glutathione_Transferase_(cytos"/>
    <property type="match status" value="1"/>
</dbReference>
<dbReference type="InterPro" id="IPR010987">
    <property type="entry name" value="Glutathione-S-Trfase_C-like"/>
</dbReference>
<reference evidence="4 5" key="1">
    <citation type="submission" date="2018-10" db="EMBL/GenBank/DDBJ databases">
        <title>Paraburkholderia sp. 7MK8-2, isolated from soil.</title>
        <authorList>
            <person name="Gao Z.-H."/>
            <person name="Qiu L.-H."/>
        </authorList>
    </citation>
    <scope>NUCLEOTIDE SEQUENCE [LARGE SCALE GENOMIC DNA]</scope>
    <source>
        <strain evidence="4 5">7MK8-2</strain>
    </source>
</reference>
<keyword evidence="5" id="KW-1185">Reference proteome</keyword>
<dbReference type="Pfam" id="PF02798">
    <property type="entry name" value="GST_N"/>
    <property type="match status" value="1"/>
</dbReference>
<dbReference type="OrthoDB" id="509852at2"/>
<dbReference type="InterPro" id="IPR005955">
    <property type="entry name" value="GST_Zeta"/>
</dbReference>
<dbReference type="SUPFAM" id="SSF52833">
    <property type="entry name" value="Thioredoxin-like"/>
    <property type="match status" value="1"/>
</dbReference>
<dbReference type="SUPFAM" id="SSF47616">
    <property type="entry name" value="GST C-terminal domain-like"/>
    <property type="match status" value="1"/>
</dbReference>
<dbReference type="Gene3D" id="3.40.30.10">
    <property type="entry name" value="Glutaredoxin"/>
    <property type="match status" value="1"/>
</dbReference>
<dbReference type="InterPro" id="IPR036282">
    <property type="entry name" value="Glutathione-S-Trfase_C_sf"/>
</dbReference>
<dbReference type="EC" id="5.2.1.2" evidence="4"/>
<evidence type="ECO:0000256" key="1">
    <source>
        <dbReference type="ARBA" id="ARBA00010007"/>
    </source>
</evidence>
<feature type="domain" description="GST C-terminal" evidence="3">
    <location>
        <begin position="85"/>
        <end position="210"/>
    </location>
</feature>
<dbReference type="SFLD" id="SFLDG00358">
    <property type="entry name" value="Main_(cytGST)"/>
    <property type="match status" value="1"/>
</dbReference>
<organism evidence="4 5">
    <name type="scientific">Trinickia fusca</name>
    <dbReference type="NCBI Taxonomy" id="2419777"/>
    <lineage>
        <taxon>Bacteria</taxon>
        <taxon>Pseudomonadati</taxon>
        <taxon>Pseudomonadota</taxon>
        <taxon>Betaproteobacteria</taxon>
        <taxon>Burkholderiales</taxon>
        <taxon>Burkholderiaceae</taxon>
        <taxon>Trinickia</taxon>
    </lineage>
</organism>
<accession>A0A494X6W4</accession>
<dbReference type="PROSITE" id="PS50404">
    <property type="entry name" value="GST_NTER"/>
    <property type="match status" value="1"/>
</dbReference>
<dbReference type="AlphaFoldDB" id="A0A494X6W4"/>
<dbReference type="PANTHER" id="PTHR42673:SF4">
    <property type="entry name" value="MALEYLACETOACETATE ISOMERASE"/>
    <property type="match status" value="1"/>
</dbReference>
<dbReference type="PANTHER" id="PTHR42673">
    <property type="entry name" value="MALEYLACETOACETATE ISOMERASE"/>
    <property type="match status" value="1"/>
</dbReference>
<dbReference type="EMBL" id="RBZV01000008">
    <property type="protein sequence ID" value="RKP46032.1"/>
    <property type="molecule type" value="Genomic_DNA"/>
</dbReference>
<sequence>MQLYNFCMSSTSYRVRLALSLKKIDYEYIPVDLRTGKNWAADFREINFAAGVPVLVDKDVVLTQSLAIIDYLDHAYPTPRLIPSESLQRARVLEASYAIACDIHPIDNLRVLNYLRKDLGIDESKVTQWYAHWVASGLSALEKLLGRYGSGPFCFGESATLADCCLVPQVANALRNKCDVDAYPRVMAVYSHAMADPDFKRASPELQPDF</sequence>
<dbReference type="Pfam" id="PF13410">
    <property type="entry name" value="GST_C_2"/>
    <property type="match status" value="1"/>
</dbReference>
<dbReference type="NCBIfam" id="TIGR01262">
    <property type="entry name" value="maiA"/>
    <property type="match status" value="1"/>
</dbReference>
<keyword evidence="4" id="KW-0413">Isomerase</keyword>
<name>A0A494X6W4_9BURK</name>
<comment type="similarity">
    <text evidence="1">Belongs to the GST superfamily. Zeta family.</text>
</comment>
<feature type="domain" description="GST N-terminal" evidence="2">
    <location>
        <begin position="1"/>
        <end position="80"/>
    </location>
</feature>
<dbReference type="Gene3D" id="1.20.1050.10">
    <property type="match status" value="1"/>
</dbReference>
<comment type="caution">
    <text evidence="4">The sequence shown here is derived from an EMBL/GenBank/DDBJ whole genome shotgun (WGS) entry which is preliminary data.</text>
</comment>
<proteinExistence type="inferred from homology"/>
<dbReference type="Proteomes" id="UP000280434">
    <property type="component" value="Unassembled WGS sequence"/>
</dbReference>
<evidence type="ECO:0000259" key="3">
    <source>
        <dbReference type="PROSITE" id="PS50405"/>
    </source>
</evidence>
<dbReference type="CDD" id="cd03191">
    <property type="entry name" value="GST_C_Zeta"/>
    <property type="match status" value="1"/>
</dbReference>
<dbReference type="InterPro" id="IPR034330">
    <property type="entry name" value="GST_Zeta_C"/>
</dbReference>
<dbReference type="GO" id="GO:0006749">
    <property type="term" value="P:glutathione metabolic process"/>
    <property type="evidence" value="ECO:0007669"/>
    <property type="project" value="TreeGrafter"/>
</dbReference>
<dbReference type="GO" id="GO:0016034">
    <property type="term" value="F:maleylacetoacetate isomerase activity"/>
    <property type="evidence" value="ECO:0007669"/>
    <property type="project" value="UniProtKB-EC"/>
</dbReference>
<dbReference type="InterPro" id="IPR040079">
    <property type="entry name" value="Glutathione_S-Trfase"/>
</dbReference>
<dbReference type="GO" id="GO:0006559">
    <property type="term" value="P:L-phenylalanine catabolic process"/>
    <property type="evidence" value="ECO:0007669"/>
    <property type="project" value="TreeGrafter"/>
</dbReference>
<dbReference type="InterPro" id="IPR004045">
    <property type="entry name" value="Glutathione_S-Trfase_N"/>
</dbReference>